<evidence type="ECO:0000259" key="5">
    <source>
        <dbReference type="PROSITE" id="PS50977"/>
    </source>
</evidence>
<dbReference type="InterPro" id="IPR001647">
    <property type="entry name" value="HTH_TetR"/>
</dbReference>
<dbReference type="PRINTS" id="PR00455">
    <property type="entry name" value="HTHTETR"/>
</dbReference>
<proteinExistence type="predicted"/>
<evidence type="ECO:0000256" key="2">
    <source>
        <dbReference type="ARBA" id="ARBA00023125"/>
    </source>
</evidence>
<keyword evidence="2 4" id="KW-0238">DNA-binding</keyword>
<feature type="domain" description="HTH tetR-type" evidence="5">
    <location>
        <begin position="17"/>
        <end position="77"/>
    </location>
</feature>
<dbReference type="GO" id="GO:0003700">
    <property type="term" value="F:DNA-binding transcription factor activity"/>
    <property type="evidence" value="ECO:0007669"/>
    <property type="project" value="TreeGrafter"/>
</dbReference>
<feature type="DNA-binding region" description="H-T-H motif" evidence="4">
    <location>
        <begin position="40"/>
        <end position="59"/>
    </location>
</feature>
<dbReference type="InterPro" id="IPR050109">
    <property type="entry name" value="HTH-type_TetR-like_transc_reg"/>
</dbReference>
<dbReference type="RefSeq" id="WP_236089301.1">
    <property type="nucleotide sequence ID" value="NZ_JAKGSG010000031.1"/>
</dbReference>
<evidence type="ECO:0000313" key="7">
    <source>
        <dbReference type="Proteomes" id="UP001165405"/>
    </source>
</evidence>
<dbReference type="InterPro" id="IPR009057">
    <property type="entry name" value="Homeodomain-like_sf"/>
</dbReference>
<keyword evidence="1" id="KW-0805">Transcription regulation</keyword>
<name>A0AA41U7L2_9MICO</name>
<dbReference type="AlphaFoldDB" id="A0AA41U7L2"/>
<reference evidence="6" key="1">
    <citation type="submission" date="2022-01" db="EMBL/GenBank/DDBJ databases">
        <title>Antribacter sp. nov., isolated from Guizhou of China.</title>
        <authorList>
            <person name="Chengliang C."/>
            <person name="Ya Z."/>
        </authorList>
    </citation>
    <scope>NUCLEOTIDE SEQUENCE</scope>
    <source>
        <strain evidence="6">KLBMP 9083</strain>
    </source>
</reference>
<dbReference type="InterPro" id="IPR023772">
    <property type="entry name" value="DNA-bd_HTH_TetR-type_CS"/>
</dbReference>
<keyword evidence="3" id="KW-0804">Transcription</keyword>
<evidence type="ECO:0000256" key="3">
    <source>
        <dbReference type="ARBA" id="ARBA00023163"/>
    </source>
</evidence>
<dbReference type="Proteomes" id="UP001165405">
    <property type="component" value="Unassembled WGS sequence"/>
</dbReference>
<dbReference type="GO" id="GO:0000976">
    <property type="term" value="F:transcription cis-regulatory region binding"/>
    <property type="evidence" value="ECO:0007669"/>
    <property type="project" value="TreeGrafter"/>
</dbReference>
<dbReference type="PANTHER" id="PTHR30055">
    <property type="entry name" value="HTH-TYPE TRANSCRIPTIONAL REGULATOR RUTR"/>
    <property type="match status" value="1"/>
</dbReference>
<keyword evidence="7" id="KW-1185">Reference proteome</keyword>
<dbReference type="PROSITE" id="PS50977">
    <property type="entry name" value="HTH_TETR_2"/>
    <property type="match status" value="1"/>
</dbReference>
<protein>
    <submittedName>
        <fullName evidence="6">TetR/AcrR family transcriptional regulator</fullName>
    </submittedName>
</protein>
<sequence>MAARGRPRASGPSTSGLTTEQDILVAAGRLFCTEGYGSTSTYAIARAAGISQATMYHYFAGKHEILLALLLETVRPSVEYAEQLAASPEPPTDRLRKLVAYDARLLASGEENLGSLYLLPELGDERFAPFHAERQRLFETYRELVAACQGSSLEDAHPAASLVLGLVESLILRRRNEPHMLEDDIATRIADAALRIVQA</sequence>
<comment type="caution">
    <text evidence="6">The sequence shown here is derived from an EMBL/GenBank/DDBJ whole genome shotgun (WGS) entry which is preliminary data.</text>
</comment>
<accession>A0AA41U7L2</accession>
<organism evidence="6 7">
    <name type="scientific">Antribacter soli</name>
    <dbReference type="NCBI Taxonomy" id="2910976"/>
    <lineage>
        <taxon>Bacteria</taxon>
        <taxon>Bacillati</taxon>
        <taxon>Actinomycetota</taxon>
        <taxon>Actinomycetes</taxon>
        <taxon>Micrococcales</taxon>
        <taxon>Promicromonosporaceae</taxon>
        <taxon>Antribacter</taxon>
    </lineage>
</organism>
<dbReference type="PROSITE" id="PS01081">
    <property type="entry name" value="HTH_TETR_1"/>
    <property type="match status" value="1"/>
</dbReference>
<evidence type="ECO:0000313" key="6">
    <source>
        <dbReference type="EMBL" id="MCF4121500.1"/>
    </source>
</evidence>
<evidence type="ECO:0000256" key="4">
    <source>
        <dbReference type="PROSITE-ProRule" id="PRU00335"/>
    </source>
</evidence>
<dbReference type="Gene3D" id="1.10.357.10">
    <property type="entry name" value="Tetracycline Repressor, domain 2"/>
    <property type="match status" value="1"/>
</dbReference>
<dbReference type="Pfam" id="PF00440">
    <property type="entry name" value="TetR_N"/>
    <property type="match status" value="1"/>
</dbReference>
<gene>
    <name evidence="6" type="ORF">L1785_10955</name>
</gene>
<evidence type="ECO:0000256" key="1">
    <source>
        <dbReference type="ARBA" id="ARBA00023015"/>
    </source>
</evidence>
<dbReference type="PANTHER" id="PTHR30055:SF234">
    <property type="entry name" value="HTH-TYPE TRANSCRIPTIONAL REGULATOR BETI"/>
    <property type="match status" value="1"/>
</dbReference>
<dbReference type="SUPFAM" id="SSF46689">
    <property type="entry name" value="Homeodomain-like"/>
    <property type="match status" value="1"/>
</dbReference>
<dbReference type="EMBL" id="JAKGSG010000031">
    <property type="protein sequence ID" value="MCF4121500.1"/>
    <property type="molecule type" value="Genomic_DNA"/>
</dbReference>